<accession>A0A675B353</accession>
<dbReference type="VEuPathDB" id="VectorBase:ADAR2_005783"/>
<dbReference type="VEuPathDB" id="VectorBase:ADAC100509"/>
<dbReference type="Proteomes" id="UP000000673">
    <property type="component" value="Unassembled WGS sequence"/>
</dbReference>
<dbReference type="GO" id="GO:0046872">
    <property type="term" value="F:metal ion binding"/>
    <property type="evidence" value="ECO:0007669"/>
    <property type="project" value="UniProtKB-KW"/>
</dbReference>
<evidence type="ECO:0000256" key="3">
    <source>
        <dbReference type="ARBA" id="ARBA00022723"/>
    </source>
</evidence>
<dbReference type="Pfam" id="PF02067">
    <property type="entry name" value="Metallothio_5"/>
    <property type="match status" value="1"/>
</dbReference>
<evidence type="ECO:0000313" key="5">
    <source>
        <dbReference type="EnsemblMetazoa" id="ADAC100509-PA"/>
    </source>
</evidence>
<evidence type="ECO:0000256" key="2">
    <source>
        <dbReference type="ARBA" id="ARBA00022539"/>
    </source>
</evidence>
<dbReference type="GeneID" id="125948224"/>
<keyword evidence="2" id="KW-0104">Cadmium</keyword>
<name>A0A675B353_ANODA</name>
<organism evidence="5 6">
    <name type="scientific">Anopheles darlingi</name>
    <name type="common">Mosquito</name>
    <dbReference type="NCBI Taxonomy" id="43151"/>
    <lineage>
        <taxon>Eukaryota</taxon>
        <taxon>Metazoa</taxon>
        <taxon>Ecdysozoa</taxon>
        <taxon>Arthropoda</taxon>
        <taxon>Hexapoda</taxon>
        <taxon>Insecta</taxon>
        <taxon>Pterygota</taxon>
        <taxon>Neoptera</taxon>
        <taxon>Endopterygota</taxon>
        <taxon>Diptera</taxon>
        <taxon>Nematocera</taxon>
        <taxon>Culicoidea</taxon>
        <taxon>Culicidae</taxon>
        <taxon>Anophelinae</taxon>
        <taxon>Anopheles</taxon>
    </lineage>
</organism>
<keyword evidence="3" id="KW-0479">Metal-binding</keyword>
<keyword evidence="4" id="KW-0186">Copper</keyword>
<reference evidence="6" key="1">
    <citation type="journal article" date="2010" name="BMC Genomics">
        <title>Combination of measures distinguishes pre-miRNAs from other stem-loops in the genome of the newly sequenced Anopheles darlingi.</title>
        <authorList>
            <person name="Mendes N.D."/>
            <person name="Freitas A.T."/>
            <person name="Vasconcelos A.T."/>
            <person name="Sagot M.F."/>
        </authorList>
    </citation>
    <scope>NUCLEOTIDE SEQUENCE</scope>
</reference>
<dbReference type="AlphaFoldDB" id="A0A675B353"/>
<protein>
    <submittedName>
        <fullName evidence="5">Uncharacterized protein</fullName>
    </submittedName>
</protein>
<evidence type="ECO:0000256" key="1">
    <source>
        <dbReference type="ARBA" id="ARBA00009641"/>
    </source>
</evidence>
<reference evidence="5" key="2">
    <citation type="submission" date="2020-03" db="UniProtKB">
        <authorList>
            <consortium name="EnsemblMetazoa"/>
        </authorList>
    </citation>
    <scope>IDENTIFICATION</scope>
</reference>
<sequence>MPCKTCVADCKCTSPRCGSGCACEDRCTCSCKNGAKEGCCK</sequence>
<evidence type="ECO:0000313" key="6">
    <source>
        <dbReference type="Proteomes" id="UP000000673"/>
    </source>
</evidence>
<comment type="similarity">
    <text evidence="1">Belongs to the metallothionein superfamily. Type 5 family.</text>
</comment>
<dbReference type="EnsemblMetazoa" id="ADAC100509-RA">
    <property type="protein sequence ID" value="ADAC100509-PA"/>
    <property type="gene ID" value="ADAC100509"/>
</dbReference>
<dbReference type="InterPro" id="IPR000966">
    <property type="entry name" value="Metalthion_5"/>
</dbReference>
<evidence type="ECO:0000256" key="4">
    <source>
        <dbReference type="ARBA" id="ARBA00023008"/>
    </source>
</evidence>
<proteinExistence type="inferred from homology"/>
<keyword evidence="6" id="KW-1185">Reference proteome</keyword>
<dbReference type="OrthoDB" id="7802073at2759"/>
<dbReference type="RefSeq" id="XP_049530020.1">
    <property type="nucleotide sequence ID" value="XM_049674063.1"/>
</dbReference>